<evidence type="ECO:0000256" key="1">
    <source>
        <dbReference type="ARBA" id="ARBA00004651"/>
    </source>
</evidence>
<evidence type="ECO:0000313" key="15">
    <source>
        <dbReference type="Proteomes" id="UP000649739"/>
    </source>
</evidence>
<keyword evidence="4 12" id="KW-1003">Cell membrane</keyword>
<evidence type="ECO:0000256" key="9">
    <source>
        <dbReference type="ARBA" id="ARBA00022989"/>
    </source>
</evidence>
<evidence type="ECO:0000256" key="13">
    <source>
        <dbReference type="SAM" id="MobiDB-lite"/>
    </source>
</evidence>
<dbReference type="PANTHER" id="PTHR30365:SF14">
    <property type="entry name" value="CYTOCHROME BD MENAQUINOL OXIDASE SUBUNIT I-RELATED"/>
    <property type="match status" value="1"/>
</dbReference>
<keyword evidence="8 12" id="KW-0249">Electron transport</keyword>
<sequence length="446" mass="48256">MLDNLTAAREQMAFSLGFHIIFAVFGMGLPWLLLYAEGRWLRTGDPLWYVLARRWSRAFAVLFAVGAVSGTVLSFEFGLLWPTFMERYGGVFGLAFTLEAFAFFLEAIFLGLYLYGWDRLPARWHWWTGVPVALSGMASAGFVTTANAWMNTPVGFTEVNGVVVSADPLAPLLAPATPHQVVHMVLAALMCTGFGVAAVYATAMLRDPAKRADPYHRRGLGLGLALAAAVTPLQLVVGDWAIRAVADRQPVKLAALEALHRTGPDAALAVGPVELPGVLSFLLHGRTDAVVTGLDAVPPADRPPVGITHYSFDLMVAIGLGLLALSAWAAWRWRYRRADCFAAPWFLRALAAAGPASVVALIAGWIATEVGRQPWIVHLRLRTADAVATAPRLEWYLYATLAIYAVLATSLVAILRRLARTPIETRRPAGVSGPAGVRRTPAGVRR</sequence>
<dbReference type="RefSeq" id="WP_229783739.1">
    <property type="nucleotide sequence ID" value="NZ_BMQB01000005.1"/>
</dbReference>
<proteinExistence type="inferred from homology"/>
<evidence type="ECO:0000256" key="4">
    <source>
        <dbReference type="ARBA" id="ARBA00022475"/>
    </source>
</evidence>
<evidence type="ECO:0000256" key="2">
    <source>
        <dbReference type="ARBA" id="ARBA00009819"/>
    </source>
</evidence>
<dbReference type="EMBL" id="BMQB01000005">
    <property type="protein sequence ID" value="GGJ94262.1"/>
    <property type="molecule type" value="Genomic_DNA"/>
</dbReference>
<comment type="subcellular location">
    <subcellularLocation>
        <location evidence="1">Cell membrane</location>
        <topology evidence="1">Multi-pass membrane protein</topology>
    </subcellularLocation>
</comment>
<feature type="transmembrane region" description="Helical" evidence="12">
    <location>
        <begin position="126"/>
        <end position="150"/>
    </location>
</feature>
<keyword evidence="5 12" id="KW-0349">Heme</keyword>
<keyword evidence="7 12" id="KW-0479">Metal-binding</keyword>
<evidence type="ECO:0000256" key="8">
    <source>
        <dbReference type="ARBA" id="ARBA00022982"/>
    </source>
</evidence>
<feature type="transmembrane region" description="Helical" evidence="12">
    <location>
        <begin position="314"/>
        <end position="333"/>
    </location>
</feature>
<evidence type="ECO:0000256" key="7">
    <source>
        <dbReference type="ARBA" id="ARBA00022723"/>
    </source>
</evidence>
<dbReference type="GO" id="GO:0020037">
    <property type="term" value="F:heme binding"/>
    <property type="evidence" value="ECO:0007669"/>
    <property type="project" value="TreeGrafter"/>
</dbReference>
<keyword evidence="3 12" id="KW-0813">Transport</keyword>
<feature type="transmembrane region" description="Helical" evidence="12">
    <location>
        <begin position="222"/>
        <end position="242"/>
    </location>
</feature>
<feature type="transmembrane region" description="Helical" evidence="12">
    <location>
        <begin position="395"/>
        <end position="415"/>
    </location>
</feature>
<dbReference type="PANTHER" id="PTHR30365">
    <property type="entry name" value="CYTOCHROME D UBIQUINOL OXIDASE"/>
    <property type="match status" value="1"/>
</dbReference>
<feature type="transmembrane region" description="Helical" evidence="12">
    <location>
        <begin position="345"/>
        <end position="367"/>
    </location>
</feature>
<reference evidence="14" key="2">
    <citation type="submission" date="2020-09" db="EMBL/GenBank/DDBJ databases">
        <authorList>
            <person name="Sun Q."/>
            <person name="Ohkuma M."/>
        </authorList>
    </citation>
    <scope>NUCLEOTIDE SEQUENCE</scope>
    <source>
        <strain evidence="14">JCM 3090</strain>
    </source>
</reference>
<feature type="transmembrane region" description="Helical" evidence="12">
    <location>
        <begin position="57"/>
        <end position="79"/>
    </location>
</feature>
<dbReference type="Pfam" id="PF01654">
    <property type="entry name" value="Cyt_bd_oxida_I"/>
    <property type="match status" value="1"/>
</dbReference>
<protein>
    <submittedName>
        <fullName evidence="14">Cytochrome ubiquinol oxidase subunit I</fullName>
    </submittedName>
</protein>
<evidence type="ECO:0000256" key="5">
    <source>
        <dbReference type="ARBA" id="ARBA00022617"/>
    </source>
</evidence>
<dbReference type="GO" id="GO:0019646">
    <property type="term" value="P:aerobic electron transport chain"/>
    <property type="evidence" value="ECO:0007669"/>
    <property type="project" value="InterPro"/>
</dbReference>
<reference evidence="14" key="1">
    <citation type="journal article" date="2014" name="Int. J. Syst. Evol. Microbiol.">
        <title>Complete genome sequence of Corynebacterium casei LMG S-19264T (=DSM 44701T), isolated from a smear-ripened cheese.</title>
        <authorList>
            <consortium name="US DOE Joint Genome Institute (JGI-PGF)"/>
            <person name="Walter F."/>
            <person name="Albersmeier A."/>
            <person name="Kalinowski J."/>
            <person name="Ruckert C."/>
        </authorList>
    </citation>
    <scope>NUCLEOTIDE SEQUENCE</scope>
    <source>
        <strain evidence="14">JCM 3090</strain>
    </source>
</reference>
<name>A0A8J3FD22_9ACTN</name>
<evidence type="ECO:0000256" key="12">
    <source>
        <dbReference type="PIRNR" id="PIRNR006446"/>
    </source>
</evidence>
<keyword evidence="6 12" id="KW-0812">Transmembrane</keyword>
<keyword evidence="15" id="KW-1185">Reference proteome</keyword>
<dbReference type="InterPro" id="IPR002585">
    <property type="entry name" value="Cyt-d_ubiquinol_oxidase_su_1"/>
</dbReference>
<dbReference type="GO" id="GO:0005886">
    <property type="term" value="C:plasma membrane"/>
    <property type="evidence" value="ECO:0007669"/>
    <property type="project" value="UniProtKB-SubCell"/>
</dbReference>
<evidence type="ECO:0000256" key="10">
    <source>
        <dbReference type="ARBA" id="ARBA00023004"/>
    </source>
</evidence>
<evidence type="ECO:0000256" key="11">
    <source>
        <dbReference type="ARBA" id="ARBA00023136"/>
    </source>
</evidence>
<dbReference type="GO" id="GO:0016682">
    <property type="term" value="F:oxidoreductase activity, acting on diphenols and related substances as donors, oxygen as acceptor"/>
    <property type="evidence" value="ECO:0007669"/>
    <property type="project" value="TreeGrafter"/>
</dbReference>
<dbReference type="PIRSF" id="PIRSF006446">
    <property type="entry name" value="Cyt_quinol_oxidase_1"/>
    <property type="match status" value="1"/>
</dbReference>
<feature type="transmembrane region" description="Helical" evidence="12">
    <location>
        <begin position="12"/>
        <end position="36"/>
    </location>
</feature>
<evidence type="ECO:0000313" key="14">
    <source>
        <dbReference type="EMBL" id="GGJ94262.1"/>
    </source>
</evidence>
<dbReference type="GO" id="GO:0070069">
    <property type="term" value="C:cytochrome complex"/>
    <property type="evidence" value="ECO:0007669"/>
    <property type="project" value="UniProtKB-UniRule"/>
</dbReference>
<feature type="region of interest" description="Disordered" evidence="13">
    <location>
        <begin position="427"/>
        <end position="446"/>
    </location>
</feature>
<keyword evidence="11 12" id="KW-0472">Membrane</keyword>
<keyword evidence="10 12" id="KW-0408">Iron</keyword>
<dbReference type="GO" id="GO:0046872">
    <property type="term" value="F:metal ion binding"/>
    <property type="evidence" value="ECO:0007669"/>
    <property type="project" value="UniProtKB-UniRule"/>
</dbReference>
<evidence type="ECO:0000256" key="3">
    <source>
        <dbReference type="ARBA" id="ARBA00022448"/>
    </source>
</evidence>
<dbReference type="AlphaFoldDB" id="A0A8J3FD22"/>
<comment type="similarity">
    <text evidence="2 12">Belongs to the cytochrome ubiquinol oxidase subunit 1 family.</text>
</comment>
<comment type="caution">
    <text evidence="14">The sequence shown here is derived from an EMBL/GenBank/DDBJ whole genome shotgun (WGS) entry which is preliminary data.</text>
</comment>
<evidence type="ECO:0000256" key="6">
    <source>
        <dbReference type="ARBA" id="ARBA00022692"/>
    </source>
</evidence>
<gene>
    <name evidence="14" type="ORF">GCM10010123_25120</name>
</gene>
<organism evidence="14 15">
    <name type="scientific">Pilimelia anulata</name>
    <dbReference type="NCBI Taxonomy" id="53371"/>
    <lineage>
        <taxon>Bacteria</taxon>
        <taxon>Bacillati</taxon>
        <taxon>Actinomycetota</taxon>
        <taxon>Actinomycetes</taxon>
        <taxon>Micromonosporales</taxon>
        <taxon>Micromonosporaceae</taxon>
        <taxon>Pilimelia</taxon>
    </lineage>
</organism>
<feature type="transmembrane region" description="Helical" evidence="12">
    <location>
        <begin position="91"/>
        <end position="114"/>
    </location>
</feature>
<accession>A0A8J3FD22</accession>
<feature type="transmembrane region" description="Helical" evidence="12">
    <location>
        <begin position="181"/>
        <end position="201"/>
    </location>
</feature>
<keyword evidence="9 12" id="KW-1133">Transmembrane helix</keyword>
<dbReference type="Proteomes" id="UP000649739">
    <property type="component" value="Unassembled WGS sequence"/>
</dbReference>
<dbReference type="GO" id="GO:0009055">
    <property type="term" value="F:electron transfer activity"/>
    <property type="evidence" value="ECO:0007669"/>
    <property type="project" value="UniProtKB-UniRule"/>
</dbReference>